<accession>A0A3D9IA24</accession>
<dbReference type="GO" id="GO:0016747">
    <property type="term" value="F:acyltransferase activity, transferring groups other than amino-acyl groups"/>
    <property type="evidence" value="ECO:0007669"/>
    <property type="project" value="InterPro"/>
</dbReference>
<comment type="caution">
    <text evidence="3">The sequence shown here is derived from an EMBL/GenBank/DDBJ whole genome shotgun (WGS) entry which is preliminary data.</text>
</comment>
<dbReference type="RefSeq" id="WP_115993590.1">
    <property type="nucleotide sequence ID" value="NZ_QRDY01000008.1"/>
</dbReference>
<sequence>MGNPLGEIKKNVSDIKESIREIKEDVQSTVLGAKEAMNETKDAITRWKSADGTDEIGELIKEENAFVLRGPDGQIGEITYAELGGSTWIINHTYVSPPYRGRGQARRMLRRLADEARAENKKLVPICSFAAAQFKMELEYDDVWERNEM</sequence>
<dbReference type="SUPFAM" id="SSF55729">
    <property type="entry name" value="Acyl-CoA N-acyltransferases (Nat)"/>
    <property type="match status" value="1"/>
</dbReference>
<evidence type="ECO:0000259" key="1">
    <source>
        <dbReference type="PROSITE" id="PS51186"/>
    </source>
</evidence>
<dbReference type="Proteomes" id="UP000256869">
    <property type="component" value="Unassembled WGS sequence"/>
</dbReference>
<dbReference type="Pfam" id="PF14542">
    <property type="entry name" value="Acetyltransf_CG"/>
    <property type="match status" value="1"/>
</dbReference>
<dbReference type="EMBL" id="QRDY01000008">
    <property type="protein sequence ID" value="RED58612.1"/>
    <property type="molecule type" value="Genomic_DNA"/>
</dbReference>
<protein>
    <submittedName>
        <fullName evidence="3">Putative GNAT family acetyltransferase</fullName>
    </submittedName>
</protein>
<gene>
    <name evidence="3" type="ORF">DFP95_108139</name>
</gene>
<dbReference type="OrthoDB" id="9793389at2"/>
<evidence type="ECO:0000313" key="4">
    <source>
        <dbReference type="Proteomes" id="UP000256869"/>
    </source>
</evidence>
<dbReference type="AlphaFoldDB" id="A0A3D9IA24"/>
<keyword evidence="3" id="KW-0808">Transferase</keyword>
<dbReference type="InterPro" id="IPR000182">
    <property type="entry name" value="GNAT_dom"/>
</dbReference>
<evidence type="ECO:0000313" key="3">
    <source>
        <dbReference type="EMBL" id="RED58612.1"/>
    </source>
</evidence>
<reference evidence="3 4" key="1">
    <citation type="submission" date="2018-07" db="EMBL/GenBank/DDBJ databases">
        <title>Genomic Encyclopedia of Type Strains, Phase III (KMG-III): the genomes of soil and plant-associated and newly described type strains.</title>
        <authorList>
            <person name="Whitman W."/>
        </authorList>
    </citation>
    <scope>NUCLEOTIDE SEQUENCE [LARGE SCALE GENOMIC DNA]</scope>
    <source>
        <strain evidence="3 4">CECT 8236</strain>
    </source>
</reference>
<dbReference type="InterPro" id="IPR031165">
    <property type="entry name" value="GNAT_YJDJ"/>
</dbReference>
<keyword evidence="4" id="KW-1185">Reference proteome</keyword>
<feature type="domain" description="N-acetyltransferase" evidence="2">
    <location>
        <begin position="58"/>
        <end position="145"/>
    </location>
</feature>
<name>A0A3D9IA24_9BACL</name>
<feature type="domain" description="N-acetyltransferase" evidence="1">
    <location>
        <begin position="17"/>
        <end position="149"/>
    </location>
</feature>
<organism evidence="3 4">
    <name type="scientific">Cohnella lupini</name>
    <dbReference type="NCBI Taxonomy" id="1294267"/>
    <lineage>
        <taxon>Bacteria</taxon>
        <taxon>Bacillati</taxon>
        <taxon>Bacillota</taxon>
        <taxon>Bacilli</taxon>
        <taxon>Bacillales</taxon>
        <taxon>Paenibacillaceae</taxon>
        <taxon>Cohnella</taxon>
    </lineage>
</organism>
<proteinExistence type="predicted"/>
<dbReference type="InterPro" id="IPR016181">
    <property type="entry name" value="Acyl_CoA_acyltransferase"/>
</dbReference>
<dbReference type="Gene3D" id="3.40.630.30">
    <property type="match status" value="1"/>
</dbReference>
<dbReference type="CDD" id="cd04301">
    <property type="entry name" value="NAT_SF"/>
    <property type="match status" value="1"/>
</dbReference>
<dbReference type="PROSITE" id="PS51729">
    <property type="entry name" value="GNAT_YJDJ"/>
    <property type="match status" value="1"/>
</dbReference>
<evidence type="ECO:0000259" key="2">
    <source>
        <dbReference type="PROSITE" id="PS51729"/>
    </source>
</evidence>
<dbReference type="PROSITE" id="PS51186">
    <property type="entry name" value="GNAT"/>
    <property type="match status" value="1"/>
</dbReference>